<protein>
    <submittedName>
        <fullName evidence="2">Uncharacterized protein</fullName>
    </submittedName>
</protein>
<name>A0ABV0YP17_9TELE</name>
<evidence type="ECO:0000313" key="3">
    <source>
        <dbReference type="Proteomes" id="UP001469553"/>
    </source>
</evidence>
<evidence type="ECO:0000256" key="1">
    <source>
        <dbReference type="SAM" id="MobiDB-lite"/>
    </source>
</evidence>
<reference evidence="2 3" key="1">
    <citation type="submission" date="2021-06" db="EMBL/GenBank/DDBJ databases">
        <authorList>
            <person name="Palmer J.M."/>
        </authorList>
    </citation>
    <scope>NUCLEOTIDE SEQUENCE [LARGE SCALE GENOMIC DNA]</scope>
    <source>
        <strain evidence="2 3">AS_MEX2019</strain>
        <tissue evidence="2">Muscle</tissue>
    </source>
</reference>
<proteinExistence type="predicted"/>
<accession>A0ABV0YP17</accession>
<feature type="region of interest" description="Disordered" evidence="1">
    <location>
        <begin position="1"/>
        <end position="28"/>
    </location>
</feature>
<dbReference type="EMBL" id="JAHRIP010038776">
    <property type="protein sequence ID" value="MEQ2295600.1"/>
    <property type="molecule type" value="Genomic_DNA"/>
</dbReference>
<sequence length="164" mass="16810">PVEVARASISDASWTPSSGGVPGTSHREEAQGTAQDTLEGLCLLAGLGTPWAPLGGGVCGEGRLGISAESAAPTTRSRIKRKTASPTRKPAARAAVTPGCSPMMKEDKVMMSKATGSSKGTVESACCPTGTLTTRFRLRTDNPLPTSSNPHDALSKVVEGIIHV</sequence>
<keyword evidence="3" id="KW-1185">Reference proteome</keyword>
<comment type="caution">
    <text evidence="2">The sequence shown here is derived from an EMBL/GenBank/DDBJ whole genome shotgun (WGS) entry which is preliminary data.</text>
</comment>
<dbReference type="Proteomes" id="UP001469553">
    <property type="component" value="Unassembled WGS sequence"/>
</dbReference>
<gene>
    <name evidence="2" type="ORF">AMECASPLE_016073</name>
</gene>
<feature type="region of interest" description="Disordered" evidence="1">
    <location>
        <begin position="68"/>
        <end position="102"/>
    </location>
</feature>
<evidence type="ECO:0000313" key="2">
    <source>
        <dbReference type="EMBL" id="MEQ2295600.1"/>
    </source>
</evidence>
<feature type="non-terminal residue" evidence="2">
    <location>
        <position position="1"/>
    </location>
</feature>
<organism evidence="2 3">
    <name type="scientific">Ameca splendens</name>
    <dbReference type="NCBI Taxonomy" id="208324"/>
    <lineage>
        <taxon>Eukaryota</taxon>
        <taxon>Metazoa</taxon>
        <taxon>Chordata</taxon>
        <taxon>Craniata</taxon>
        <taxon>Vertebrata</taxon>
        <taxon>Euteleostomi</taxon>
        <taxon>Actinopterygii</taxon>
        <taxon>Neopterygii</taxon>
        <taxon>Teleostei</taxon>
        <taxon>Neoteleostei</taxon>
        <taxon>Acanthomorphata</taxon>
        <taxon>Ovalentaria</taxon>
        <taxon>Atherinomorphae</taxon>
        <taxon>Cyprinodontiformes</taxon>
        <taxon>Goodeidae</taxon>
        <taxon>Ameca</taxon>
    </lineage>
</organism>